<dbReference type="InterPro" id="IPR033989">
    <property type="entry name" value="CD209-like_CTLD"/>
</dbReference>
<dbReference type="Ensembl" id="ENSPNAT00000032435.2">
    <property type="protein sequence ID" value="ENSPNAP00000037014.2"/>
    <property type="gene ID" value="ENSPNAG00000031112.1"/>
</dbReference>
<keyword evidence="1" id="KW-0430">Lectin</keyword>
<accession>A0A3B4EP17</accession>
<dbReference type="Proteomes" id="UP001501920">
    <property type="component" value="Chromosome 22"/>
</dbReference>
<dbReference type="GO" id="GO:0030246">
    <property type="term" value="F:carbohydrate binding"/>
    <property type="evidence" value="ECO:0007669"/>
    <property type="project" value="UniProtKB-KW"/>
</dbReference>
<evidence type="ECO:0000256" key="2">
    <source>
        <dbReference type="ARBA" id="ARBA00023157"/>
    </source>
</evidence>
<evidence type="ECO:0000313" key="6">
    <source>
        <dbReference type="Proteomes" id="UP001501920"/>
    </source>
</evidence>
<dbReference type="InterPro" id="IPR001304">
    <property type="entry name" value="C-type_lectin-like"/>
</dbReference>
<dbReference type="SMART" id="SM00034">
    <property type="entry name" value="CLECT"/>
    <property type="match status" value="1"/>
</dbReference>
<keyword evidence="2" id="KW-1015">Disulfide bond</keyword>
<dbReference type="Pfam" id="PF00059">
    <property type="entry name" value="Lectin_C"/>
    <property type="match status" value="1"/>
</dbReference>
<proteinExistence type="predicted"/>
<sequence length="204" mass="23255">MSFRKRTEPEMSKDIYANTGKTADDRSTDSNECRDSSDDVYVNEYIQHVFVFSERSTAGSRCWRLTAVDQENGYGYKGINSKEGFLYFSSSVYYISTERKSWSESRQNCRERGADLLIINSREEQVRVKGQTAWIGLTDGDEEGVWKWVDGSALTTGFWKLGEPNSYGDEDCAVTGYGSGPEKSWVDFPCSYKCVWICERRISG</sequence>
<dbReference type="OMA" id="DYWIALL"/>
<dbReference type="SUPFAM" id="SSF56436">
    <property type="entry name" value="C-type lectin-like"/>
    <property type="match status" value="1"/>
</dbReference>
<feature type="compositionally biased region" description="Basic and acidic residues" evidence="3">
    <location>
        <begin position="22"/>
        <end position="35"/>
    </location>
</feature>
<dbReference type="GeneTree" id="ENSGT01020000230338"/>
<dbReference type="AlphaFoldDB" id="A0A3B4EP17"/>
<name>A0A3B4EP17_PYGNA</name>
<evidence type="ECO:0000259" key="4">
    <source>
        <dbReference type="PROSITE" id="PS50041"/>
    </source>
</evidence>
<reference evidence="5 6" key="1">
    <citation type="submission" date="2020-10" db="EMBL/GenBank/DDBJ databases">
        <title>Pygocentrus nattereri (red-bellied piranha) genome, fPygNat1, primary haplotype.</title>
        <authorList>
            <person name="Myers G."/>
            <person name="Meyer A."/>
            <person name="Karagic N."/>
            <person name="Pippel M."/>
            <person name="Winkler S."/>
            <person name="Tracey A."/>
            <person name="Wood J."/>
            <person name="Formenti G."/>
            <person name="Howe K."/>
            <person name="Fedrigo O."/>
            <person name="Jarvis E.D."/>
        </authorList>
    </citation>
    <scope>NUCLEOTIDE SEQUENCE [LARGE SCALE GENOMIC DNA]</scope>
</reference>
<feature type="region of interest" description="Disordered" evidence="3">
    <location>
        <begin position="1"/>
        <end position="35"/>
    </location>
</feature>
<dbReference type="InterPro" id="IPR016186">
    <property type="entry name" value="C-type_lectin-like/link_sf"/>
</dbReference>
<dbReference type="InterPro" id="IPR018378">
    <property type="entry name" value="C-type_lectin_CS"/>
</dbReference>
<dbReference type="PANTHER" id="PTHR22803">
    <property type="entry name" value="MANNOSE, PHOSPHOLIPASE, LECTIN RECEPTOR RELATED"/>
    <property type="match status" value="1"/>
</dbReference>
<organism evidence="5 6">
    <name type="scientific">Pygocentrus nattereri</name>
    <name type="common">Red-bellied piranha</name>
    <dbReference type="NCBI Taxonomy" id="42514"/>
    <lineage>
        <taxon>Eukaryota</taxon>
        <taxon>Metazoa</taxon>
        <taxon>Chordata</taxon>
        <taxon>Craniata</taxon>
        <taxon>Vertebrata</taxon>
        <taxon>Euteleostomi</taxon>
        <taxon>Actinopterygii</taxon>
        <taxon>Neopterygii</taxon>
        <taxon>Teleostei</taxon>
        <taxon>Ostariophysi</taxon>
        <taxon>Characiformes</taxon>
        <taxon>Characoidei</taxon>
        <taxon>Pygocentrus</taxon>
    </lineage>
</organism>
<reference evidence="5" key="3">
    <citation type="submission" date="2025-09" db="UniProtKB">
        <authorList>
            <consortium name="Ensembl"/>
        </authorList>
    </citation>
    <scope>IDENTIFICATION</scope>
</reference>
<dbReference type="STRING" id="42514.ENSPNAP00000037014"/>
<feature type="compositionally biased region" description="Basic and acidic residues" evidence="3">
    <location>
        <begin position="1"/>
        <end position="13"/>
    </location>
</feature>
<evidence type="ECO:0000313" key="5">
    <source>
        <dbReference type="Ensembl" id="ENSPNAP00000037014.2"/>
    </source>
</evidence>
<dbReference type="CDD" id="cd03590">
    <property type="entry name" value="CLECT_DC-SIGN_like"/>
    <property type="match status" value="1"/>
</dbReference>
<feature type="domain" description="C-type lectin" evidence="4">
    <location>
        <begin position="88"/>
        <end position="199"/>
    </location>
</feature>
<dbReference type="InterPro" id="IPR016187">
    <property type="entry name" value="CTDL_fold"/>
</dbReference>
<evidence type="ECO:0000256" key="3">
    <source>
        <dbReference type="SAM" id="MobiDB-lite"/>
    </source>
</evidence>
<dbReference type="Gene3D" id="3.10.100.10">
    <property type="entry name" value="Mannose-Binding Protein A, subunit A"/>
    <property type="match status" value="1"/>
</dbReference>
<protein>
    <recommendedName>
        <fullName evidence="4">C-type lectin domain-containing protein</fullName>
    </recommendedName>
</protein>
<dbReference type="InterPro" id="IPR050111">
    <property type="entry name" value="C-type_lectin/snaclec_domain"/>
</dbReference>
<dbReference type="PROSITE" id="PS00615">
    <property type="entry name" value="C_TYPE_LECTIN_1"/>
    <property type="match status" value="1"/>
</dbReference>
<gene>
    <name evidence="5" type="primary">CRYGS</name>
</gene>
<keyword evidence="6" id="KW-1185">Reference proteome</keyword>
<reference evidence="5" key="2">
    <citation type="submission" date="2025-08" db="UniProtKB">
        <authorList>
            <consortium name="Ensembl"/>
        </authorList>
    </citation>
    <scope>IDENTIFICATION</scope>
</reference>
<evidence type="ECO:0000256" key="1">
    <source>
        <dbReference type="ARBA" id="ARBA00022734"/>
    </source>
</evidence>
<dbReference type="PROSITE" id="PS50041">
    <property type="entry name" value="C_TYPE_LECTIN_2"/>
    <property type="match status" value="1"/>
</dbReference>